<evidence type="ECO:0000256" key="1">
    <source>
        <dbReference type="SAM" id="SignalP"/>
    </source>
</evidence>
<reference evidence="3" key="1">
    <citation type="submission" date="2023-07" db="EMBL/GenBank/DDBJ databases">
        <title>Whole genome shotgun sequence of Streptomyces achromogenes subsp. rubradiris NBRC 14000.</title>
        <authorList>
            <person name="Komaki H."/>
            <person name="Tamura T."/>
        </authorList>
    </citation>
    <scope>NUCLEOTIDE SEQUENCE [LARGE SCALE GENOMIC DNA]</scope>
    <source>
        <strain evidence="3">NBRC 14000</strain>
    </source>
</reference>
<organism evidence="2 3">
    <name type="scientific">Streptomyces rubradiris</name>
    <name type="common">Streptomyces achromogenes subsp. rubradiris</name>
    <dbReference type="NCBI Taxonomy" id="285531"/>
    <lineage>
        <taxon>Bacteria</taxon>
        <taxon>Bacillati</taxon>
        <taxon>Actinomycetota</taxon>
        <taxon>Actinomycetes</taxon>
        <taxon>Kitasatosporales</taxon>
        <taxon>Streptomycetaceae</taxon>
        <taxon>Streptomyces</taxon>
    </lineage>
</organism>
<feature type="chain" id="PRO_5045672125" description="Secreted protein" evidence="1">
    <location>
        <begin position="29"/>
        <end position="68"/>
    </location>
</feature>
<accession>A0ABQ3RKK1</accession>
<evidence type="ECO:0008006" key="4">
    <source>
        <dbReference type="Google" id="ProtNLM"/>
    </source>
</evidence>
<proteinExistence type="predicted"/>
<dbReference type="Proteomes" id="UP000646738">
    <property type="component" value="Unassembled WGS sequence"/>
</dbReference>
<feature type="signal peptide" evidence="1">
    <location>
        <begin position="1"/>
        <end position="28"/>
    </location>
</feature>
<keyword evidence="3" id="KW-1185">Reference proteome</keyword>
<name>A0ABQ3RKK1_STRRR</name>
<dbReference type="RefSeq" id="WP_189998884.1">
    <property type="nucleotide sequence ID" value="NZ_BNCB01000024.1"/>
</dbReference>
<evidence type="ECO:0000313" key="3">
    <source>
        <dbReference type="Proteomes" id="UP000646738"/>
    </source>
</evidence>
<keyword evidence="1" id="KW-0732">Signal</keyword>
<sequence length="68" mass="7017">MQKKTGLVVSVLGAVAVNIALMSGTAGAEDLPWTRVGTETTVTSVTSVVGGTLEDALGDEDLPWTRSR</sequence>
<comment type="caution">
    <text evidence="2">The sequence shown here is derived from an EMBL/GenBank/DDBJ whole genome shotgun (WGS) entry which is preliminary data.</text>
</comment>
<dbReference type="EMBL" id="BNEA01000015">
    <property type="protein sequence ID" value="GHI56393.1"/>
    <property type="molecule type" value="Genomic_DNA"/>
</dbReference>
<evidence type="ECO:0000313" key="2">
    <source>
        <dbReference type="EMBL" id="GHI56393.1"/>
    </source>
</evidence>
<protein>
    <recommendedName>
        <fullName evidence="4">Secreted protein</fullName>
    </recommendedName>
</protein>
<gene>
    <name evidence="2" type="ORF">Srubr_62390</name>
</gene>